<reference evidence="1 2" key="1">
    <citation type="journal article" date="2015" name="Int J Genomics">
        <title>Comparative Genomics Revealed Genetic Diversity and Species/Strain-Level Differences in Carbohydrate Metabolism of Three Probiotic Bifidobacterial Species.</title>
        <authorList>
            <person name="Odamaki T."/>
            <person name="Horigome A."/>
            <person name="Sugahara H."/>
            <person name="Hashikura N."/>
            <person name="Minami J."/>
            <person name="Xiao J.Z."/>
            <person name="Abe F."/>
        </authorList>
    </citation>
    <scope>NUCLEOTIDE SEQUENCE [LARGE SCALE GENOMIC DNA]</scope>
    <source>
        <strain evidence="1 2">MCC 0483</strain>
    </source>
</reference>
<evidence type="ECO:0000313" key="2">
    <source>
        <dbReference type="Proteomes" id="UP000037239"/>
    </source>
</evidence>
<dbReference type="RefSeq" id="WP_052826011.1">
    <property type="nucleotide sequence ID" value="NZ_AWFK01000004.1"/>
</dbReference>
<sequence length="123" mass="12706">MKSTDAELGLIARLVVVLSALTGQLRAAVNEINDANVGAIVSVRHICRLIGYVSDAIAAAKAGNDTPSERSRVVGGLLGRLKQLEADEQLRLNTRSAASAQTELAITSAAIAQVLAVTAEEAA</sequence>
<protein>
    <submittedName>
        <fullName evidence="1">Uncharacterized protein</fullName>
    </submittedName>
</protein>
<dbReference type="Proteomes" id="UP000037239">
    <property type="component" value="Unassembled WGS sequence"/>
</dbReference>
<dbReference type="AlphaFoldDB" id="A0AB34TAJ7"/>
<dbReference type="EMBL" id="AWFK01000004">
    <property type="protein sequence ID" value="KOA51096.1"/>
    <property type="molecule type" value="Genomic_DNA"/>
</dbReference>
<proteinExistence type="predicted"/>
<gene>
    <name evidence="1" type="ORF">BAAM0483_02365</name>
</gene>
<comment type="caution">
    <text evidence="1">The sequence shown here is derived from an EMBL/GenBank/DDBJ whole genome shotgun (WGS) entry which is preliminary data.</text>
</comment>
<evidence type="ECO:0000313" key="1">
    <source>
        <dbReference type="EMBL" id="KOA51096.1"/>
    </source>
</evidence>
<organism evidence="1 2">
    <name type="scientific">Bifidobacterium animalis subsp. animalis MCC 0483</name>
    <dbReference type="NCBI Taxonomy" id="1365955"/>
    <lineage>
        <taxon>Bacteria</taxon>
        <taxon>Bacillati</taxon>
        <taxon>Actinomycetota</taxon>
        <taxon>Actinomycetes</taxon>
        <taxon>Bifidobacteriales</taxon>
        <taxon>Bifidobacteriaceae</taxon>
        <taxon>Bifidobacterium</taxon>
    </lineage>
</organism>
<name>A0AB34TAJ7_9BIFI</name>
<accession>A0AB34TAJ7</accession>